<evidence type="ECO:0000256" key="10">
    <source>
        <dbReference type="SAM" id="Phobius"/>
    </source>
</evidence>
<dbReference type="AlphaFoldDB" id="A0A9X2C283"/>
<dbReference type="PANTHER" id="PTHR21320:SF3">
    <property type="entry name" value="CYTOCHROME C OXIDASE ASSEMBLY PROTEIN COX11, MITOCHONDRIAL-RELATED"/>
    <property type="match status" value="1"/>
</dbReference>
<evidence type="ECO:0000313" key="11">
    <source>
        <dbReference type="EMBL" id="MCK9688411.1"/>
    </source>
</evidence>
<dbReference type="SUPFAM" id="SSF110111">
    <property type="entry name" value="Ctag/Cox11"/>
    <property type="match status" value="1"/>
</dbReference>
<comment type="caution">
    <text evidence="11">The sequence shown here is derived from an EMBL/GenBank/DDBJ whole genome shotgun (WGS) entry which is preliminary data.</text>
</comment>
<dbReference type="GO" id="GO:0005507">
    <property type="term" value="F:copper ion binding"/>
    <property type="evidence" value="ECO:0007669"/>
    <property type="project" value="InterPro"/>
</dbReference>
<keyword evidence="7 10" id="KW-1133">Transmembrane helix</keyword>
<protein>
    <recommendedName>
        <fullName evidence="4">Cytochrome c oxidase assembly protein CtaG</fullName>
    </recommendedName>
</protein>
<comment type="subcellular location">
    <subcellularLocation>
        <location evidence="2">Cell inner membrane</location>
        <topology evidence="2">Single-pass type II membrane protein</topology>
        <orientation evidence="2">Periplasmic side</orientation>
    </subcellularLocation>
</comment>
<keyword evidence="12" id="KW-1185">Reference proteome</keyword>
<reference evidence="11" key="1">
    <citation type="submission" date="2021-11" db="EMBL/GenBank/DDBJ databases">
        <title>BS-T2-15 a new species belonging to the Comamonadaceae family isolated from the soil of a French oak forest.</title>
        <authorList>
            <person name="Mieszkin S."/>
            <person name="Alain K."/>
        </authorList>
    </citation>
    <scope>NUCLEOTIDE SEQUENCE</scope>
    <source>
        <strain evidence="11">BS-T2-15</strain>
    </source>
</reference>
<evidence type="ECO:0000313" key="12">
    <source>
        <dbReference type="Proteomes" id="UP001139353"/>
    </source>
</evidence>
<evidence type="ECO:0000256" key="2">
    <source>
        <dbReference type="ARBA" id="ARBA00004382"/>
    </source>
</evidence>
<gene>
    <name evidence="11" type="ORF">LPC04_22105</name>
</gene>
<evidence type="ECO:0000256" key="7">
    <source>
        <dbReference type="ARBA" id="ARBA00022989"/>
    </source>
</evidence>
<evidence type="ECO:0000256" key="5">
    <source>
        <dbReference type="ARBA" id="ARBA00022692"/>
    </source>
</evidence>
<dbReference type="GO" id="GO:0005886">
    <property type="term" value="C:plasma membrane"/>
    <property type="evidence" value="ECO:0007669"/>
    <property type="project" value="UniProtKB-SubCell"/>
</dbReference>
<evidence type="ECO:0000256" key="1">
    <source>
        <dbReference type="ARBA" id="ARBA00004007"/>
    </source>
</evidence>
<dbReference type="RefSeq" id="WP_275684451.1">
    <property type="nucleotide sequence ID" value="NZ_JAJLJH010000008.1"/>
</dbReference>
<dbReference type="Gene3D" id="2.60.370.10">
    <property type="entry name" value="Ctag/Cox11"/>
    <property type="match status" value="1"/>
</dbReference>
<dbReference type="PANTHER" id="PTHR21320">
    <property type="entry name" value="CYTOCHROME C OXIDASE ASSEMBLY PROTEIN COX11-RELATED"/>
    <property type="match status" value="1"/>
</dbReference>
<keyword evidence="6" id="KW-0735">Signal-anchor</keyword>
<sequence>MSDDLNDERDSRRKKKQKRLNRDMLFKLTLVVFVMGGFAYAMVPLYKSICEALNINVIARTDLGAAPGEKSAPINSQVDLTRSVTVEFDANVHGGPWEFHPAQNAVTVHPGEMTTVMYEFRNTQSRTMTAQAIPSYAPGVAQSHFTKVECFCFTQHTLAPGESKTWPVVFYVDDKLPRDVKTITLSYTFFEVGGTTPPAPVGQLEAKPHV</sequence>
<dbReference type="PIRSF" id="PIRSF005413">
    <property type="entry name" value="COX11"/>
    <property type="match status" value="1"/>
</dbReference>
<dbReference type="InterPro" id="IPR007533">
    <property type="entry name" value="Cyt_c_oxidase_assmbl_CtaG"/>
</dbReference>
<dbReference type="Pfam" id="PF04442">
    <property type="entry name" value="CtaG_Cox11"/>
    <property type="match status" value="1"/>
</dbReference>
<comment type="function">
    <text evidence="1">Exerts its effect at some terminal stage of cytochrome c oxidase synthesis, probably by being involved in the insertion of the copper B into subunit I.</text>
</comment>
<feature type="transmembrane region" description="Helical" evidence="10">
    <location>
        <begin position="24"/>
        <end position="46"/>
    </location>
</feature>
<keyword evidence="5 10" id="KW-0812">Transmembrane</keyword>
<evidence type="ECO:0000256" key="3">
    <source>
        <dbReference type="ARBA" id="ARBA00009620"/>
    </source>
</evidence>
<name>A0A9X2C283_9BURK</name>
<organism evidence="11 12">
    <name type="scientific">Scleromatobacter humisilvae</name>
    <dbReference type="NCBI Taxonomy" id="2897159"/>
    <lineage>
        <taxon>Bacteria</taxon>
        <taxon>Pseudomonadati</taxon>
        <taxon>Pseudomonadota</taxon>
        <taxon>Betaproteobacteria</taxon>
        <taxon>Burkholderiales</taxon>
        <taxon>Sphaerotilaceae</taxon>
        <taxon>Scleromatobacter</taxon>
    </lineage>
</organism>
<dbReference type="NCBIfam" id="NF003465">
    <property type="entry name" value="PRK05089.1"/>
    <property type="match status" value="1"/>
</dbReference>
<evidence type="ECO:0000256" key="9">
    <source>
        <dbReference type="ARBA" id="ARBA00023136"/>
    </source>
</evidence>
<keyword evidence="8" id="KW-0186">Copper</keyword>
<accession>A0A9X2C283</accession>
<evidence type="ECO:0000256" key="6">
    <source>
        <dbReference type="ARBA" id="ARBA00022968"/>
    </source>
</evidence>
<keyword evidence="9 10" id="KW-0472">Membrane</keyword>
<dbReference type="Proteomes" id="UP001139353">
    <property type="component" value="Unassembled WGS sequence"/>
</dbReference>
<proteinExistence type="inferred from homology"/>
<dbReference type="InterPro" id="IPR023471">
    <property type="entry name" value="CtaG/Cox11_dom_sf"/>
</dbReference>
<dbReference type="EMBL" id="JAJLJH010000008">
    <property type="protein sequence ID" value="MCK9688411.1"/>
    <property type="molecule type" value="Genomic_DNA"/>
</dbReference>
<comment type="similarity">
    <text evidence="3">Belongs to the COX11/CtaG family.</text>
</comment>
<evidence type="ECO:0000256" key="4">
    <source>
        <dbReference type="ARBA" id="ARBA00015384"/>
    </source>
</evidence>
<evidence type="ECO:0000256" key="8">
    <source>
        <dbReference type="ARBA" id="ARBA00023008"/>
    </source>
</evidence>